<evidence type="ECO:0000256" key="1">
    <source>
        <dbReference type="SAM" id="Phobius"/>
    </source>
</evidence>
<feature type="transmembrane region" description="Helical" evidence="1">
    <location>
        <begin position="204"/>
        <end position="224"/>
    </location>
</feature>
<dbReference type="EMBL" id="BJUN01000006">
    <property type="protein sequence ID" value="GEK58409.1"/>
    <property type="molecule type" value="Genomic_DNA"/>
</dbReference>
<keyword evidence="3" id="KW-1185">Reference proteome</keyword>
<feature type="transmembrane region" description="Helical" evidence="1">
    <location>
        <begin position="289"/>
        <end position="309"/>
    </location>
</feature>
<feature type="transmembrane region" description="Helical" evidence="1">
    <location>
        <begin position="144"/>
        <end position="167"/>
    </location>
</feature>
<dbReference type="OrthoDB" id="3243277at2"/>
<feature type="transmembrane region" description="Helical" evidence="1">
    <location>
        <begin position="6"/>
        <end position="24"/>
    </location>
</feature>
<feature type="transmembrane region" description="Helical" evidence="1">
    <location>
        <begin position="115"/>
        <end position="132"/>
    </location>
</feature>
<evidence type="ECO:0000313" key="2">
    <source>
        <dbReference type="EMBL" id="GEK58409.1"/>
    </source>
</evidence>
<name>A0A510Y4X6_MARHA</name>
<reference evidence="2 3" key="1">
    <citation type="submission" date="2019-07" db="EMBL/GenBank/DDBJ databases">
        <title>Whole genome shotgun sequence of Marinococcus halophilus NBRC 102359.</title>
        <authorList>
            <person name="Hosoyama A."/>
            <person name="Uohara A."/>
            <person name="Ohji S."/>
            <person name="Ichikawa N."/>
        </authorList>
    </citation>
    <scope>NUCLEOTIDE SEQUENCE [LARGE SCALE GENOMIC DNA]</scope>
    <source>
        <strain evidence="2 3">NBRC 102359</strain>
    </source>
</reference>
<feature type="transmembrane region" description="Helical" evidence="1">
    <location>
        <begin position="231"/>
        <end position="251"/>
    </location>
</feature>
<feature type="transmembrane region" description="Helical" evidence="1">
    <location>
        <begin position="31"/>
        <end position="48"/>
    </location>
</feature>
<dbReference type="AlphaFoldDB" id="A0A510Y4X6"/>
<dbReference type="RefSeq" id="WP_079475363.1">
    <property type="nucleotide sequence ID" value="NZ_BJUN01000006.1"/>
</dbReference>
<protein>
    <submittedName>
        <fullName evidence="2">Uncharacterized protein</fullName>
    </submittedName>
</protein>
<dbReference type="InterPro" id="IPR049576">
    <property type="entry name" value="HDC-like"/>
</dbReference>
<gene>
    <name evidence="2" type="ORF">MHA01_13140</name>
</gene>
<keyword evidence="1" id="KW-0472">Membrane</keyword>
<feature type="transmembrane region" description="Helical" evidence="1">
    <location>
        <begin position="360"/>
        <end position="384"/>
    </location>
</feature>
<feature type="transmembrane region" description="Helical" evidence="1">
    <location>
        <begin position="263"/>
        <end position="282"/>
    </location>
</feature>
<sequence length="388" mass="40869">MEPIYAALIIVAIIALGELCSISTRAKVPTLLVVVFGMLVLFQTGIIPESLVESSVFTAFGSMLVPVLLVHLGTMIPLKVLFAQYKAVLTALVGVAISVSIILLIVSFLFNYNSAVAGAGPISGGIFAYIITRDGLTEAGLTSLAAIPVVIFALQNLVGMPLTAILLRKYALLIRGENPADTETAATVQHDEQTASPLLFPDRLMQSSFFLLFLLLIGGSLATFLGSITGFINSSIWGLLIGIAGAALRIYPDHALDKANSSGITMIALIFVVIGSLVGITFEQIIASLVPALVIMALGTVGLTLGGWLGGKWLGWHPTKSIPVALTAMYGFPGDYLIVEEVSRSVGRTEIERKRIMDELVAPMLIGGFTSVSIGSIIIASILVGTLN</sequence>
<evidence type="ECO:0000313" key="3">
    <source>
        <dbReference type="Proteomes" id="UP000321051"/>
    </source>
</evidence>
<dbReference type="CDD" id="cd21416">
    <property type="entry name" value="HDC_protein"/>
    <property type="match status" value="1"/>
</dbReference>
<dbReference type="Proteomes" id="UP000321051">
    <property type="component" value="Unassembled WGS sequence"/>
</dbReference>
<proteinExistence type="predicted"/>
<feature type="transmembrane region" description="Helical" evidence="1">
    <location>
        <begin position="54"/>
        <end position="76"/>
    </location>
</feature>
<accession>A0A510Y4X6</accession>
<feature type="transmembrane region" description="Helical" evidence="1">
    <location>
        <begin position="88"/>
        <end position="109"/>
    </location>
</feature>
<keyword evidence="1" id="KW-1133">Transmembrane helix</keyword>
<comment type="caution">
    <text evidence="2">The sequence shown here is derived from an EMBL/GenBank/DDBJ whole genome shotgun (WGS) entry which is preliminary data.</text>
</comment>
<dbReference type="STRING" id="1371.GCA_900166605_01537"/>
<keyword evidence="1" id="KW-0812">Transmembrane</keyword>
<organism evidence="2 3">
    <name type="scientific">Marinococcus halophilus</name>
    <dbReference type="NCBI Taxonomy" id="1371"/>
    <lineage>
        <taxon>Bacteria</taxon>
        <taxon>Bacillati</taxon>
        <taxon>Bacillota</taxon>
        <taxon>Bacilli</taxon>
        <taxon>Bacillales</taxon>
        <taxon>Bacillaceae</taxon>
        <taxon>Marinococcus</taxon>
    </lineage>
</organism>